<gene>
    <name evidence="1" type="ORF">MLD38_018167</name>
</gene>
<accession>A0ACB9QW40</accession>
<name>A0ACB9QW40_9MYRT</name>
<protein>
    <submittedName>
        <fullName evidence="1">Uncharacterized protein</fullName>
    </submittedName>
</protein>
<evidence type="ECO:0000313" key="2">
    <source>
        <dbReference type="Proteomes" id="UP001057402"/>
    </source>
</evidence>
<dbReference type="Proteomes" id="UP001057402">
    <property type="component" value="Chromosome 5"/>
</dbReference>
<comment type="caution">
    <text evidence="1">The sequence shown here is derived from an EMBL/GenBank/DDBJ whole genome shotgun (WGS) entry which is preliminary data.</text>
</comment>
<evidence type="ECO:0000313" key="1">
    <source>
        <dbReference type="EMBL" id="KAI4369756.1"/>
    </source>
</evidence>
<organism evidence="1 2">
    <name type="scientific">Melastoma candidum</name>
    <dbReference type="NCBI Taxonomy" id="119954"/>
    <lineage>
        <taxon>Eukaryota</taxon>
        <taxon>Viridiplantae</taxon>
        <taxon>Streptophyta</taxon>
        <taxon>Embryophyta</taxon>
        <taxon>Tracheophyta</taxon>
        <taxon>Spermatophyta</taxon>
        <taxon>Magnoliopsida</taxon>
        <taxon>eudicotyledons</taxon>
        <taxon>Gunneridae</taxon>
        <taxon>Pentapetalae</taxon>
        <taxon>rosids</taxon>
        <taxon>malvids</taxon>
        <taxon>Myrtales</taxon>
        <taxon>Melastomataceae</taxon>
        <taxon>Melastomatoideae</taxon>
        <taxon>Melastomateae</taxon>
        <taxon>Melastoma</taxon>
    </lineage>
</organism>
<dbReference type="EMBL" id="CM042884">
    <property type="protein sequence ID" value="KAI4369756.1"/>
    <property type="molecule type" value="Genomic_DNA"/>
</dbReference>
<reference evidence="2" key="1">
    <citation type="journal article" date="2023" name="Front. Plant Sci.">
        <title>Chromosomal-level genome assembly of Melastoma candidum provides insights into trichome evolution.</title>
        <authorList>
            <person name="Zhong Y."/>
            <person name="Wu W."/>
            <person name="Sun C."/>
            <person name="Zou P."/>
            <person name="Liu Y."/>
            <person name="Dai S."/>
            <person name="Zhou R."/>
        </authorList>
    </citation>
    <scope>NUCLEOTIDE SEQUENCE [LARGE SCALE GENOMIC DNA]</scope>
</reference>
<sequence>MEPFALEVSGHHAKSMRNGPPTFQSIQWGTRPGSHPQPNPLPFENQRGTYSEQNLALTRLSRPAFFLHPCRHTCRFASVCRGAHSKDTPAATQNEARNFEEQHAEAKGQCKREATSRSKRAPTNRGRLQASTVSNSAICMEVGVRRRRQSAHSVLRPLKTMNREEEDDIILNLEFYF</sequence>
<proteinExistence type="predicted"/>
<keyword evidence="2" id="KW-1185">Reference proteome</keyword>